<feature type="chain" id="PRO_5035281308" description="HAF family extracellular repeat protein" evidence="1">
    <location>
        <begin position="29"/>
        <end position="333"/>
    </location>
</feature>
<organism evidence="2 3">
    <name type="scientific">Catellatospora coxensis</name>
    <dbReference type="NCBI Taxonomy" id="310354"/>
    <lineage>
        <taxon>Bacteria</taxon>
        <taxon>Bacillati</taxon>
        <taxon>Actinomycetota</taxon>
        <taxon>Actinomycetes</taxon>
        <taxon>Micromonosporales</taxon>
        <taxon>Micromonosporaceae</taxon>
        <taxon>Catellatospora</taxon>
    </lineage>
</organism>
<evidence type="ECO:0000313" key="2">
    <source>
        <dbReference type="EMBL" id="GIG08474.1"/>
    </source>
</evidence>
<accession>A0A8J3KZP2</accession>
<evidence type="ECO:0008006" key="4">
    <source>
        <dbReference type="Google" id="ProtNLM"/>
    </source>
</evidence>
<keyword evidence="3" id="KW-1185">Reference proteome</keyword>
<evidence type="ECO:0000256" key="1">
    <source>
        <dbReference type="SAM" id="SignalP"/>
    </source>
</evidence>
<evidence type="ECO:0000313" key="3">
    <source>
        <dbReference type="Proteomes" id="UP000630887"/>
    </source>
</evidence>
<reference evidence="2 3" key="1">
    <citation type="submission" date="2021-01" db="EMBL/GenBank/DDBJ databases">
        <title>Whole genome shotgun sequence of Catellatospora coxensis NBRC 107359.</title>
        <authorList>
            <person name="Komaki H."/>
            <person name="Tamura T."/>
        </authorList>
    </citation>
    <scope>NUCLEOTIDE SEQUENCE [LARGE SCALE GENOMIC DNA]</scope>
    <source>
        <strain evidence="2 3">NBRC 107359</strain>
    </source>
</reference>
<name>A0A8J3KZP2_9ACTN</name>
<dbReference type="AlphaFoldDB" id="A0A8J3KZP2"/>
<dbReference type="Proteomes" id="UP000630887">
    <property type="component" value="Unassembled WGS sequence"/>
</dbReference>
<dbReference type="InterPro" id="IPR014262">
    <property type="entry name" value="HAF_rpt"/>
</dbReference>
<dbReference type="NCBIfam" id="TIGR02913">
    <property type="entry name" value="HAF_rpt"/>
    <property type="match status" value="3"/>
</dbReference>
<sequence length="333" mass="33843">MRTVRRLLSVSAAVVLAAVTLTAAPAAAAGPHIVVLGTLTGSCCSQAFAINDHGVVVGQSQVGTQENPPERAVRWQNGVITDLGTLGGSRAVALAINNNGWIAGYSELAGGAVHAFLWRPGLGMTDLGTLGGDSVATGVNDGGVVVGRSVVNGQLHGFRWANGVMSKIVTPTGEGFDPAGINKNGKIGGSLNGEYSGQPAWWKNGQTVASGLVGHAGAINDSGDVAGTYWDGTQGAFVWRADGTVLNLTMPAGAKFAEAAGINLSRHAVGRRTTEDGHVRAVYWSELGTPRLLPGLVPGGQSSAFGVNRLGQTVGQANLGATGGGYTAVLWTR</sequence>
<dbReference type="PROSITE" id="PS51318">
    <property type="entry name" value="TAT"/>
    <property type="match status" value="1"/>
</dbReference>
<dbReference type="InterPro" id="IPR006311">
    <property type="entry name" value="TAT_signal"/>
</dbReference>
<dbReference type="RefSeq" id="WP_203694785.1">
    <property type="nucleotide sequence ID" value="NZ_BAAALC010000047.1"/>
</dbReference>
<keyword evidence="1" id="KW-0732">Signal</keyword>
<protein>
    <recommendedName>
        <fullName evidence="4">HAF family extracellular repeat protein</fullName>
    </recommendedName>
</protein>
<proteinExistence type="predicted"/>
<dbReference type="EMBL" id="BONI01000048">
    <property type="protein sequence ID" value="GIG08474.1"/>
    <property type="molecule type" value="Genomic_DNA"/>
</dbReference>
<comment type="caution">
    <text evidence="2">The sequence shown here is derived from an EMBL/GenBank/DDBJ whole genome shotgun (WGS) entry which is preliminary data.</text>
</comment>
<feature type="signal peptide" evidence="1">
    <location>
        <begin position="1"/>
        <end position="28"/>
    </location>
</feature>
<gene>
    <name evidence="2" type="ORF">Cco03nite_51740</name>
</gene>